<comment type="subcellular location">
    <subcellularLocation>
        <location evidence="1">Cell membrane</location>
        <topology evidence="1">Multi-pass membrane protein</topology>
    </subcellularLocation>
</comment>
<dbReference type="InterPro" id="IPR050297">
    <property type="entry name" value="LipidA_mod_glycosyltrf_83"/>
</dbReference>
<feature type="transmembrane region" description="Helical" evidence="8">
    <location>
        <begin position="379"/>
        <end position="397"/>
    </location>
</feature>
<evidence type="ECO:0000313" key="10">
    <source>
        <dbReference type="EMBL" id="OHA01846.1"/>
    </source>
</evidence>
<dbReference type="PANTHER" id="PTHR33908:SF11">
    <property type="entry name" value="MEMBRANE PROTEIN"/>
    <property type="match status" value="1"/>
</dbReference>
<keyword evidence="7 8" id="KW-0472">Membrane</keyword>
<proteinExistence type="predicted"/>
<reference evidence="10 11" key="1">
    <citation type="journal article" date="2016" name="Nat. Commun.">
        <title>Thousands of microbial genomes shed light on interconnected biogeochemical processes in an aquifer system.</title>
        <authorList>
            <person name="Anantharaman K."/>
            <person name="Brown C.T."/>
            <person name="Hug L.A."/>
            <person name="Sharon I."/>
            <person name="Castelle C.J."/>
            <person name="Probst A.J."/>
            <person name="Thomas B.C."/>
            <person name="Singh A."/>
            <person name="Wilkins M.J."/>
            <person name="Karaoz U."/>
            <person name="Brodie E.L."/>
            <person name="Williams K.H."/>
            <person name="Hubbard S.S."/>
            <person name="Banfield J.F."/>
        </authorList>
    </citation>
    <scope>NUCLEOTIDE SEQUENCE [LARGE SCALE GENOMIC DNA]</scope>
</reference>
<evidence type="ECO:0000313" key="11">
    <source>
        <dbReference type="Proteomes" id="UP000177811"/>
    </source>
</evidence>
<dbReference type="GO" id="GO:0009103">
    <property type="term" value="P:lipopolysaccharide biosynthetic process"/>
    <property type="evidence" value="ECO:0007669"/>
    <property type="project" value="UniProtKB-ARBA"/>
</dbReference>
<name>A0A1G2KQZ1_9BACT</name>
<evidence type="ECO:0000256" key="4">
    <source>
        <dbReference type="ARBA" id="ARBA00022679"/>
    </source>
</evidence>
<feature type="transmembrane region" description="Helical" evidence="8">
    <location>
        <begin position="67"/>
        <end position="87"/>
    </location>
</feature>
<evidence type="ECO:0000256" key="6">
    <source>
        <dbReference type="ARBA" id="ARBA00022989"/>
    </source>
</evidence>
<protein>
    <recommendedName>
        <fullName evidence="9">Glycosyltransferase RgtA/B/C/D-like domain-containing protein</fullName>
    </recommendedName>
</protein>
<evidence type="ECO:0000256" key="3">
    <source>
        <dbReference type="ARBA" id="ARBA00022676"/>
    </source>
</evidence>
<dbReference type="Proteomes" id="UP000177811">
    <property type="component" value="Unassembled WGS sequence"/>
</dbReference>
<dbReference type="GO" id="GO:0005886">
    <property type="term" value="C:plasma membrane"/>
    <property type="evidence" value="ECO:0007669"/>
    <property type="project" value="UniProtKB-SubCell"/>
</dbReference>
<dbReference type="GO" id="GO:0016763">
    <property type="term" value="F:pentosyltransferase activity"/>
    <property type="evidence" value="ECO:0007669"/>
    <property type="project" value="TreeGrafter"/>
</dbReference>
<feature type="transmembrane region" description="Helical" evidence="8">
    <location>
        <begin position="230"/>
        <end position="249"/>
    </location>
</feature>
<evidence type="ECO:0000256" key="2">
    <source>
        <dbReference type="ARBA" id="ARBA00022475"/>
    </source>
</evidence>
<dbReference type="PANTHER" id="PTHR33908">
    <property type="entry name" value="MANNOSYLTRANSFERASE YKCB-RELATED"/>
    <property type="match status" value="1"/>
</dbReference>
<organism evidence="10 11">
    <name type="scientific">Candidatus Sungbacteria bacterium RIFCSPHIGHO2_02_FULL_51_29</name>
    <dbReference type="NCBI Taxonomy" id="1802273"/>
    <lineage>
        <taxon>Bacteria</taxon>
        <taxon>Candidatus Sungiibacteriota</taxon>
    </lineage>
</organism>
<feature type="transmembrane region" description="Helical" evidence="8">
    <location>
        <begin position="180"/>
        <end position="204"/>
    </location>
</feature>
<feature type="transmembrane region" description="Helical" evidence="8">
    <location>
        <begin position="348"/>
        <end position="367"/>
    </location>
</feature>
<gene>
    <name evidence="10" type="ORF">A3C16_06040</name>
</gene>
<dbReference type="Pfam" id="PF13231">
    <property type="entry name" value="PMT_2"/>
    <property type="match status" value="1"/>
</dbReference>
<keyword evidence="5 8" id="KW-0812">Transmembrane</keyword>
<evidence type="ECO:0000256" key="7">
    <source>
        <dbReference type="ARBA" id="ARBA00023136"/>
    </source>
</evidence>
<feature type="transmembrane region" description="Helical" evidence="8">
    <location>
        <begin position="294"/>
        <end position="313"/>
    </location>
</feature>
<evidence type="ECO:0000256" key="5">
    <source>
        <dbReference type="ARBA" id="ARBA00022692"/>
    </source>
</evidence>
<keyword evidence="3" id="KW-0328">Glycosyltransferase</keyword>
<evidence type="ECO:0000256" key="1">
    <source>
        <dbReference type="ARBA" id="ARBA00004651"/>
    </source>
</evidence>
<dbReference type="InterPro" id="IPR038731">
    <property type="entry name" value="RgtA/B/C-like"/>
</dbReference>
<feature type="transmembrane region" description="Helical" evidence="8">
    <location>
        <begin position="99"/>
        <end position="121"/>
    </location>
</feature>
<feature type="transmembrane region" description="Helical" evidence="8">
    <location>
        <begin position="325"/>
        <end position="342"/>
    </location>
</feature>
<feature type="transmembrane region" description="Helical" evidence="8">
    <location>
        <begin position="128"/>
        <end position="144"/>
    </location>
</feature>
<dbReference type="EMBL" id="MHQL01000053">
    <property type="protein sequence ID" value="OHA01846.1"/>
    <property type="molecule type" value="Genomic_DNA"/>
</dbReference>
<comment type="caution">
    <text evidence="10">The sequence shown here is derived from an EMBL/GenBank/DDBJ whole genome shotgun (WGS) entry which is preliminary data.</text>
</comment>
<sequence>MKRPVIAIIAIAFLLRLGAVMYGLPQSFGADELVSVLGAFTILERGHLFGTDLVYLPPLFSYILTPFFGAFGVFGMIFGMFSGIAGFREYVIFHYENFLWVVRVISALFGAGTVAFVYLIGQRVISERVGFFAALFLAFSFMHVHESQIGRFWVPATFFIVAGAYALIRMREERSFKWYILSALAIGLGFGIGYVPLILLPWFFLSHAGVCGGVPRDAKSMVRFFGDRKFLYGAGIIVFLVAVFSFANPYAFARQFGWLTAGAASVFGIELSRLTQKAVGTDVLQNAGLFIYNLWSESPLLLIAGIAGLIGYARVYRRKRLISSLFLALPALYGLGIVFGFHRIDWRFVLPVVPFLALGAAHAFFIVRDRWSGTISRMALYACYATGLLVYAVWPTLSYTALLQRSDTRTLAVRWIEEHAAPGSTIVLDDYSVYVSMSAESVRDLARYNAGGMDTRRKEILAHPERGVSGSGWRVYEMNRLLGTDFDVAQIHEGFIVYSYWHSAQRMEKEERFARVPKTLVVSFWPASDVRDIRDLVNNPTDPEEMLRVVRRPGPYVEIYQITSE</sequence>
<evidence type="ECO:0000259" key="9">
    <source>
        <dbReference type="Pfam" id="PF13231"/>
    </source>
</evidence>
<keyword evidence="6 8" id="KW-1133">Transmembrane helix</keyword>
<keyword evidence="2" id="KW-1003">Cell membrane</keyword>
<dbReference type="AlphaFoldDB" id="A0A1G2KQZ1"/>
<keyword evidence="4" id="KW-0808">Transferase</keyword>
<feature type="domain" description="Glycosyltransferase RgtA/B/C/D-like" evidence="9">
    <location>
        <begin position="99"/>
        <end position="201"/>
    </location>
</feature>
<evidence type="ECO:0000256" key="8">
    <source>
        <dbReference type="SAM" id="Phobius"/>
    </source>
</evidence>
<accession>A0A1G2KQZ1</accession>
<feature type="transmembrane region" description="Helical" evidence="8">
    <location>
        <begin position="150"/>
        <end position="168"/>
    </location>
</feature>